<dbReference type="WBParaSite" id="PSAMB.scaffold1964size26408.g15782.t1">
    <property type="protein sequence ID" value="PSAMB.scaffold1964size26408.g15782.t1"/>
    <property type="gene ID" value="PSAMB.scaffold1964size26408.g15782"/>
</dbReference>
<feature type="compositionally biased region" description="Polar residues" evidence="1">
    <location>
        <begin position="413"/>
        <end position="422"/>
    </location>
</feature>
<sequence>MVVSKRRECKAVCEKDRRNKIATQISLIAKAVPQDLLPPGFSQKDVLVAAYKFILSATNSTSPSCSKSGRGDEQLDDSACLKQLSNSATHVTYVITTEPPSKPVLTDQFAQTEACEFGLVNSCPVQPNYVIMVQPTVLVDSTKKRKIDSRPAQSTHQLLPKPSPSSVIDGGDILSQAAAAILSENQETQTDIWPVPPEVASVSAQAEETPIVTQNAGCQTAAVNISENFQDIVDMVEESNRRQADAQFANRQKQPSGTGLRVENLLAPTYDRPTQQHPDPNSALQRPPIWSQYPNFAVSSFNGQQEQTSSAATNDASVINGPVINGPVINAHPAARPNTTNVQQSSGRFTVDFSVAGVLRADDASTSQVDQRSKLTHFANSEQRHSQQRQSQAQKQAAKRQTNQNRQSRQNTDKGGSSCTQASTTFIQPSYYPAAHQHPPLDATGERVDLSEDIFDYAAPTMDGNNWWYQRPAQAAQFWTNNSNSGQFFLLPWHFVKSISFS</sequence>
<accession>A0A914VH70</accession>
<name>A0A914VH70_9BILA</name>
<proteinExistence type="predicted"/>
<keyword evidence="2" id="KW-1185">Reference proteome</keyword>
<evidence type="ECO:0000313" key="3">
    <source>
        <dbReference type="WBParaSite" id="PSAMB.scaffold1964size26408.g15782.t1"/>
    </source>
</evidence>
<evidence type="ECO:0000313" key="2">
    <source>
        <dbReference type="Proteomes" id="UP000887566"/>
    </source>
</evidence>
<reference evidence="3" key="1">
    <citation type="submission" date="2022-11" db="UniProtKB">
        <authorList>
            <consortium name="WormBaseParasite"/>
        </authorList>
    </citation>
    <scope>IDENTIFICATION</scope>
</reference>
<protein>
    <submittedName>
        <fullName evidence="3">BHLH domain-containing protein</fullName>
    </submittedName>
</protein>
<dbReference type="AlphaFoldDB" id="A0A914VH70"/>
<dbReference type="Proteomes" id="UP000887566">
    <property type="component" value="Unplaced"/>
</dbReference>
<evidence type="ECO:0000256" key="1">
    <source>
        <dbReference type="SAM" id="MobiDB-lite"/>
    </source>
</evidence>
<feature type="region of interest" description="Disordered" evidence="1">
    <location>
        <begin position="144"/>
        <end position="164"/>
    </location>
</feature>
<organism evidence="2 3">
    <name type="scientific">Plectus sambesii</name>
    <dbReference type="NCBI Taxonomy" id="2011161"/>
    <lineage>
        <taxon>Eukaryota</taxon>
        <taxon>Metazoa</taxon>
        <taxon>Ecdysozoa</taxon>
        <taxon>Nematoda</taxon>
        <taxon>Chromadorea</taxon>
        <taxon>Plectida</taxon>
        <taxon>Plectina</taxon>
        <taxon>Plectoidea</taxon>
        <taxon>Plectidae</taxon>
        <taxon>Plectus</taxon>
    </lineage>
</organism>
<feature type="region of interest" description="Disordered" evidence="1">
    <location>
        <begin position="379"/>
        <end position="422"/>
    </location>
</feature>
<feature type="compositionally biased region" description="Low complexity" evidence="1">
    <location>
        <begin position="388"/>
        <end position="410"/>
    </location>
</feature>